<feature type="domain" description="Disease resistance protein winged helix" evidence="9">
    <location>
        <begin position="435"/>
        <end position="506"/>
    </location>
</feature>
<evidence type="ECO:0000259" key="9">
    <source>
        <dbReference type="Pfam" id="PF23559"/>
    </source>
</evidence>
<evidence type="ECO:0000256" key="1">
    <source>
        <dbReference type="ARBA" id="ARBA00008894"/>
    </source>
</evidence>
<keyword evidence="3" id="KW-0677">Repeat</keyword>
<dbReference type="InterPro" id="IPR042197">
    <property type="entry name" value="Apaf_helical"/>
</dbReference>
<dbReference type="Gene3D" id="3.40.50.300">
    <property type="entry name" value="P-loop containing nucleotide triphosphate hydrolases"/>
    <property type="match status" value="1"/>
</dbReference>
<dbReference type="Gene3D" id="3.80.10.10">
    <property type="entry name" value="Ribonuclease Inhibitor"/>
    <property type="match status" value="2"/>
</dbReference>
<evidence type="ECO:0000313" key="12">
    <source>
        <dbReference type="Proteomes" id="UP001630127"/>
    </source>
</evidence>
<dbReference type="Pfam" id="PF18052">
    <property type="entry name" value="Rx_N"/>
    <property type="match status" value="1"/>
</dbReference>
<evidence type="ECO:0000256" key="6">
    <source>
        <dbReference type="ARBA" id="ARBA00022840"/>
    </source>
</evidence>
<keyword evidence="6" id="KW-0067">ATP-binding</keyword>
<reference evidence="11 12" key="1">
    <citation type="submission" date="2024-11" db="EMBL/GenBank/DDBJ databases">
        <title>A near-complete genome assembly of Cinchona calisaya.</title>
        <authorList>
            <person name="Lian D.C."/>
            <person name="Zhao X.W."/>
            <person name="Wei L."/>
        </authorList>
    </citation>
    <scope>NUCLEOTIDE SEQUENCE [LARGE SCALE GENOMIC DNA]</scope>
    <source>
        <tissue evidence="11">Nenye</tissue>
    </source>
</reference>
<feature type="domain" description="Disease resistance N-terminal" evidence="8">
    <location>
        <begin position="5"/>
        <end position="93"/>
    </location>
</feature>
<dbReference type="Pfam" id="PF23559">
    <property type="entry name" value="WHD_DRP"/>
    <property type="match status" value="1"/>
</dbReference>
<feature type="domain" description="Disease resistance R13L4/SHOC-2-like LRR" evidence="10">
    <location>
        <begin position="551"/>
        <end position="857"/>
    </location>
</feature>
<dbReference type="GO" id="GO:0005524">
    <property type="term" value="F:ATP binding"/>
    <property type="evidence" value="ECO:0007669"/>
    <property type="project" value="UniProtKB-KW"/>
</dbReference>
<dbReference type="SUPFAM" id="SSF52540">
    <property type="entry name" value="P-loop containing nucleoside triphosphate hydrolases"/>
    <property type="match status" value="1"/>
</dbReference>
<evidence type="ECO:0000259" key="7">
    <source>
        <dbReference type="Pfam" id="PF00931"/>
    </source>
</evidence>
<evidence type="ECO:0000259" key="10">
    <source>
        <dbReference type="Pfam" id="PF23598"/>
    </source>
</evidence>
<dbReference type="SUPFAM" id="SSF52058">
    <property type="entry name" value="L domain-like"/>
    <property type="match status" value="1"/>
</dbReference>
<evidence type="ECO:0000256" key="2">
    <source>
        <dbReference type="ARBA" id="ARBA00022614"/>
    </source>
</evidence>
<dbReference type="InterPro" id="IPR002182">
    <property type="entry name" value="NB-ARC"/>
</dbReference>
<sequence length="923" mass="106140">MAESAVSFLLQQISTFLLTQSTRLGGLEREIQFLKDELGSMRAVLKDAELKKDDDSELKKWVGQVRDVACDTQDVLDEFIMRFAHHHPDGFYGRVCNFYSSIKNIRARNRIYSKIESIKCRVKDISERHNRYRSDYDLSEKGSYAADVEDAVSHLRGNALLLEEDELVGIENPKSKLISQILDGSSNLKVVSVVGMWGMGKTTLVKRVYEAVNVKRQFQLHAWVTISQTFHMKPVLKDLIQQFYDEIKQPVPQQVESMDGDKLRAFVKDFLKEKRYIIVLDDLWKLDSWEAIKSAFPETNSQSRILLTTRIVDTAFGCCTKSNDYVHKMQFLSDEESWTLFCSKTFEDDCCPPHLVDVSRGILHKCKGLPLAIVSIGGVLASKDKSKVVEWEMILHNLGGDMEGIGKLESVKKVLLLSYNDLPWFLKSCLLYLSIYPEDRKINVEMLIRIWIAEGFILEREGRMMEEVARGYLNELINRSLIQVAELNLAGSIKYCNIHDILQEIILTKAREQNLVMLATSGDYTRLPDNIRHIAILEFVENHHDYNRFKHLRSLLIFGYRNQLNESSLSKLLSGRPKLLNVLNLRGAKLKSIPKEVFKLFYLKYLNLQDTGVEFISQCVGNLQNLEYLNLANTYVMELPIGILKLRKLRELSVFHEGDYSKNYIVRGFKAPREIGRLLSLEVLRSIDADNDETVREIGKLTQLRELSITELRREDGKELCSSLGKLTNLCELFVYSINEDEILDLQHPISPIPRALQLLSLTGQLEKVPQWLSSLQSLTIIGLLGSGLREDPLESLQDLPNLVEIIFNKAYEGEQLCFKAGGFQKLKKLDLTRLQQLKWVRVEKDGLPCLQYLIMADCKQVNELPWDIQNTNKLQHLGFYNMGDELVMKLQDKGSEEYQKIVKIPEIVIANWIDGQWDTHFL</sequence>
<evidence type="ECO:0000259" key="8">
    <source>
        <dbReference type="Pfam" id="PF18052"/>
    </source>
</evidence>
<keyword evidence="4" id="KW-0547">Nucleotide-binding</keyword>
<dbReference type="Gene3D" id="1.10.10.10">
    <property type="entry name" value="Winged helix-like DNA-binding domain superfamily/Winged helix DNA-binding domain"/>
    <property type="match status" value="1"/>
</dbReference>
<dbReference type="InterPro" id="IPR038005">
    <property type="entry name" value="RX-like_CC"/>
</dbReference>
<evidence type="ECO:0000256" key="3">
    <source>
        <dbReference type="ARBA" id="ARBA00022737"/>
    </source>
</evidence>
<dbReference type="Gene3D" id="1.20.5.4130">
    <property type="match status" value="1"/>
</dbReference>
<dbReference type="EMBL" id="JBJUIK010000017">
    <property type="protein sequence ID" value="KAL3497362.1"/>
    <property type="molecule type" value="Genomic_DNA"/>
</dbReference>
<dbReference type="InterPro" id="IPR041118">
    <property type="entry name" value="Rx_N"/>
</dbReference>
<dbReference type="InterPro" id="IPR036388">
    <property type="entry name" value="WH-like_DNA-bd_sf"/>
</dbReference>
<keyword evidence="2" id="KW-0433">Leucine-rich repeat</keyword>
<evidence type="ECO:0000313" key="11">
    <source>
        <dbReference type="EMBL" id="KAL3497362.1"/>
    </source>
</evidence>
<dbReference type="Pfam" id="PF00931">
    <property type="entry name" value="NB-ARC"/>
    <property type="match status" value="1"/>
</dbReference>
<gene>
    <name evidence="11" type="ORF">ACH5RR_040094</name>
</gene>
<comment type="caution">
    <text evidence="11">The sequence shown here is derived from an EMBL/GenBank/DDBJ whole genome shotgun (WGS) entry which is preliminary data.</text>
</comment>
<dbReference type="FunFam" id="3.40.50.300:FF:001091">
    <property type="entry name" value="Probable disease resistance protein At1g61300"/>
    <property type="match status" value="1"/>
</dbReference>
<dbReference type="GO" id="GO:0051607">
    <property type="term" value="P:defense response to virus"/>
    <property type="evidence" value="ECO:0007669"/>
    <property type="project" value="UniProtKB-ARBA"/>
</dbReference>
<name>A0ABD2XT60_9GENT</name>
<dbReference type="InterPro" id="IPR044974">
    <property type="entry name" value="Disease_R_plants"/>
</dbReference>
<protein>
    <recommendedName>
        <fullName evidence="13">Disease resistance protein RPM1-like</fullName>
    </recommendedName>
</protein>
<keyword evidence="5" id="KW-0611">Plant defense</keyword>
<organism evidence="11 12">
    <name type="scientific">Cinchona calisaya</name>
    <dbReference type="NCBI Taxonomy" id="153742"/>
    <lineage>
        <taxon>Eukaryota</taxon>
        <taxon>Viridiplantae</taxon>
        <taxon>Streptophyta</taxon>
        <taxon>Embryophyta</taxon>
        <taxon>Tracheophyta</taxon>
        <taxon>Spermatophyta</taxon>
        <taxon>Magnoliopsida</taxon>
        <taxon>eudicotyledons</taxon>
        <taxon>Gunneridae</taxon>
        <taxon>Pentapetalae</taxon>
        <taxon>asterids</taxon>
        <taxon>lamiids</taxon>
        <taxon>Gentianales</taxon>
        <taxon>Rubiaceae</taxon>
        <taxon>Cinchonoideae</taxon>
        <taxon>Cinchoneae</taxon>
        <taxon>Cinchona</taxon>
    </lineage>
</organism>
<accession>A0ABD2XT60</accession>
<comment type="similarity">
    <text evidence="1">Belongs to the disease resistance NB-LRR family.</text>
</comment>
<dbReference type="Pfam" id="PF23598">
    <property type="entry name" value="LRR_14"/>
    <property type="match status" value="1"/>
</dbReference>
<dbReference type="CDD" id="cd14798">
    <property type="entry name" value="RX-CC_like"/>
    <property type="match status" value="1"/>
</dbReference>
<dbReference type="FunFam" id="1.10.10.10:FF:000322">
    <property type="entry name" value="Probable disease resistance protein At1g63360"/>
    <property type="match status" value="1"/>
</dbReference>
<evidence type="ECO:0000256" key="4">
    <source>
        <dbReference type="ARBA" id="ARBA00022741"/>
    </source>
</evidence>
<evidence type="ECO:0000256" key="5">
    <source>
        <dbReference type="ARBA" id="ARBA00022821"/>
    </source>
</evidence>
<dbReference type="PRINTS" id="PR00364">
    <property type="entry name" value="DISEASERSIST"/>
</dbReference>
<dbReference type="PANTHER" id="PTHR23155">
    <property type="entry name" value="DISEASE RESISTANCE PROTEIN RP"/>
    <property type="match status" value="1"/>
</dbReference>
<dbReference type="InterPro" id="IPR058922">
    <property type="entry name" value="WHD_DRP"/>
</dbReference>
<dbReference type="Gene3D" id="1.10.8.430">
    <property type="entry name" value="Helical domain of apoptotic protease-activating factors"/>
    <property type="match status" value="1"/>
</dbReference>
<dbReference type="Proteomes" id="UP001630127">
    <property type="component" value="Unassembled WGS sequence"/>
</dbReference>
<dbReference type="InterPro" id="IPR027417">
    <property type="entry name" value="P-loop_NTPase"/>
</dbReference>
<dbReference type="PANTHER" id="PTHR23155:SF1205">
    <property type="entry name" value="DISEASE RESISTANCE PROTEIN RPM1"/>
    <property type="match status" value="1"/>
</dbReference>
<keyword evidence="12" id="KW-1185">Reference proteome</keyword>
<dbReference type="InterPro" id="IPR055414">
    <property type="entry name" value="LRR_R13L4/SHOC2-like"/>
</dbReference>
<dbReference type="AlphaFoldDB" id="A0ABD2XT60"/>
<proteinExistence type="inferred from homology"/>
<dbReference type="InterPro" id="IPR032675">
    <property type="entry name" value="LRR_dom_sf"/>
</dbReference>
<evidence type="ECO:0008006" key="13">
    <source>
        <dbReference type="Google" id="ProtNLM"/>
    </source>
</evidence>
<feature type="domain" description="NB-ARC" evidence="7">
    <location>
        <begin position="174"/>
        <end position="349"/>
    </location>
</feature>